<dbReference type="EMBL" id="CCJV01000023">
    <property type="protein sequence ID" value="CDS95907.1"/>
    <property type="molecule type" value="Genomic_DNA"/>
</dbReference>
<evidence type="ECO:0000313" key="3">
    <source>
        <dbReference type="Proteomes" id="UP000049077"/>
    </source>
</evidence>
<evidence type="ECO:0000313" key="1">
    <source>
        <dbReference type="EMBL" id="CDS95907.1"/>
    </source>
</evidence>
<dbReference type="AlphaFoldDB" id="A0A4R3NZT3"/>
<proteinExistence type="predicted"/>
<gene>
    <name evidence="2" type="ORF">VCR4J5_1300029</name>
    <name evidence="1" type="ORF">VCR5J5_1190015</name>
</gene>
<evidence type="ECO:0000313" key="4">
    <source>
        <dbReference type="Proteomes" id="UP000049495"/>
    </source>
</evidence>
<dbReference type="EMBL" id="CCJX01000036">
    <property type="protein sequence ID" value="CDT03532.1"/>
    <property type="molecule type" value="Genomic_DNA"/>
</dbReference>
<dbReference type="RefSeq" id="WP_048661553.1">
    <property type="nucleotide sequence ID" value="NZ_CAWMAN010000117.1"/>
</dbReference>
<reference evidence="1 3" key="1">
    <citation type="submission" date="2014-06" db="EMBL/GenBank/DDBJ databases">
        <authorList>
            <person name="Le Roux F."/>
        </authorList>
    </citation>
    <scope>NUCLEOTIDE SEQUENCE</scope>
    <source>
        <strain evidence="2 3">J5-4</strain>
        <strain evidence="1">J5-5</strain>
    </source>
</reference>
<reference evidence="4" key="2">
    <citation type="submission" date="2014-06" db="EMBL/GenBank/DDBJ databases">
        <authorList>
            <person name="Le Roux Frederique"/>
        </authorList>
    </citation>
    <scope>NUCLEOTIDE SEQUENCE [LARGE SCALE GENOMIC DNA]</scope>
    <source>
        <strain evidence="4">J5-5</strain>
    </source>
</reference>
<name>A0A4R3NZT3_9VIBR</name>
<protein>
    <submittedName>
        <fullName evidence="1">Uncharacterized protein</fullName>
    </submittedName>
</protein>
<dbReference type="Proteomes" id="UP000049077">
    <property type="component" value="Unassembled WGS sequence"/>
</dbReference>
<keyword evidence="3" id="KW-1185">Reference proteome</keyword>
<organism evidence="1 4">
    <name type="scientific">Vibrio crassostreae</name>
    <dbReference type="NCBI Taxonomy" id="246167"/>
    <lineage>
        <taxon>Bacteria</taxon>
        <taxon>Pseudomonadati</taxon>
        <taxon>Pseudomonadota</taxon>
        <taxon>Gammaproteobacteria</taxon>
        <taxon>Vibrionales</taxon>
        <taxon>Vibrionaceae</taxon>
        <taxon>Vibrio</taxon>
    </lineage>
</organism>
<dbReference type="Proteomes" id="UP000049495">
    <property type="component" value="Unassembled WGS sequence"/>
</dbReference>
<accession>A0A4R3NZT3</accession>
<evidence type="ECO:0000313" key="2">
    <source>
        <dbReference type="EMBL" id="CDT03532.1"/>
    </source>
</evidence>
<sequence length="131" mass="14551">MSSAALNLQPNKLTSPLIATQATSLKPLTSKKPDLNSAMLNLIEEVKNELPLYESETFICGPKGNCSGCSKKLLEMVDSELMYWEHSISIGQGPNFEELRRFGKLCSSVRRGLERNGLVEKRPRGRQALLT</sequence>
<comment type="caution">
    <text evidence="1">The sequence shown here is derived from an EMBL/GenBank/DDBJ whole genome shotgun (WGS) entry which is preliminary data.</text>
</comment>
<dbReference type="OrthoDB" id="6238348at2"/>